<evidence type="ECO:0000313" key="2">
    <source>
        <dbReference type="EMBL" id="PTQ83480.1"/>
    </source>
</evidence>
<evidence type="ECO:0000313" key="3">
    <source>
        <dbReference type="Proteomes" id="UP000244152"/>
    </source>
</evidence>
<name>A0A2T5II20_9PROT</name>
<dbReference type="Gene3D" id="3.40.630.30">
    <property type="match status" value="1"/>
</dbReference>
<accession>A0A2T5II20</accession>
<comment type="caution">
    <text evidence="2">The sequence shown here is derived from an EMBL/GenBank/DDBJ whole genome shotgun (WGS) entry which is preliminary data.</text>
</comment>
<feature type="domain" description="N-acyl amino acid synthase FeeM catalytic core" evidence="1">
    <location>
        <begin position="57"/>
        <end position="207"/>
    </location>
</feature>
<proteinExistence type="predicted"/>
<dbReference type="Proteomes" id="UP000244152">
    <property type="component" value="Unassembled WGS sequence"/>
</dbReference>
<protein>
    <recommendedName>
        <fullName evidence="1">N-acyl amino acid synthase FeeM catalytic core domain-containing protein</fullName>
    </recommendedName>
</protein>
<dbReference type="SUPFAM" id="SSF55729">
    <property type="entry name" value="Acyl-CoA N-acyltransferases (Nat)"/>
    <property type="match status" value="1"/>
</dbReference>
<gene>
    <name evidence="2" type="ORF">C8R21_101174</name>
</gene>
<dbReference type="AlphaFoldDB" id="A0A2T5II20"/>
<dbReference type="Pfam" id="PF21926">
    <property type="entry name" value="FeeM"/>
    <property type="match status" value="1"/>
</dbReference>
<dbReference type="InterPro" id="IPR054597">
    <property type="entry name" value="FeeM_cat"/>
</dbReference>
<dbReference type="InterPro" id="IPR016181">
    <property type="entry name" value="Acyl_CoA_acyltransferase"/>
</dbReference>
<sequence length="255" mass="28765">MQLHHNENGFKGTYLPPSVDPFTDENRGIRITDPKCIFMQGNYSICVANSPRRCSMVNKLIKSMYSWRGYHTENTIISSRDPNQLTLEASIGRQVVGTLTIGSDSTEGLLVDALYGGEIMALRAENRKICELSKLAINPDHGSKELLASLFNLAYIYGRIVEKATDFVIEVNPRHAAYYKRLLGFQQIGETRTCQRVNAPAVLLHLDLDYVDREVSGLAGTREPKQRSLYAYFLTGPEEYRVAHTLERYVQASLN</sequence>
<organism evidence="2 3">
    <name type="scientific">Nitrosospira multiformis</name>
    <dbReference type="NCBI Taxonomy" id="1231"/>
    <lineage>
        <taxon>Bacteria</taxon>
        <taxon>Pseudomonadati</taxon>
        <taxon>Pseudomonadota</taxon>
        <taxon>Betaproteobacteria</taxon>
        <taxon>Nitrosomonadales</taxon>
        <taxon>Nitrosomonadaceae</taxon>
        <taxon>Nitrosospira</taxon>
    </lineage>
</organism>
<dbReference type="EMBL" id="QAOK01000001">
    <property type="protein sequence ID" value="PTQ83480.1"/>
    <property type="molecule type" value="Genomic_DNA"/>
</dbReference>
<reference evidence="2 3" key="1">
    <citation type="submission" date="2018-04" db="EMBL/GenBank/DDBJ databases">
        <title>Active sludge and wastewater microbial communities from Klosterneuburg, Austria.</title>
        <authorList>
            <person name="Wagner M."/>
        </authorList>
    </citation>
    <scope>NUCLEOTIDE SEQUENCE [LARGE SCALE GENOMIC DNA]</scope>
    <source>
        <strain evidence="2 3">Nl12</strain>
    </source>
</reference>
<evidence type="ECO:0000259" key="1">
    <source>
        <dbReference type="Pfam" id="PF21926"/>
    </source>
</evidence>